<dbReference type="Proteomes" id="UP000694523">
    <property type="component" value="Unplaced"/>
</dbReference>
<dbReference type="GO" id="GO:0032797">
    <property type="term" value="C:SMN complex"/>
    <property type="evidence" value="ECO:0007669"/>
    <property type="project" value="InterPro"/>
</dbReference>
<name>A0A8C6WLB7_9GOBI</name>
<proteinExistence type="predicted"/>
<evidence type="ECO:0000313" key="1">
    <source>
        <dbReference type="Ensembl" id="ENSNMLP00000015352.1"/>
    </source>
</evidence>
<accession>A0A8C6WLB7</accession>
<evidence type="ECO:0008006" key="3">
    <source>
        <dbReference type="Google" id="ProtNLM"/>
    </source>
</evidence>
<sequence length="984" mass="109552">MNKDFAVMQGAFLSANRVSPLCSLLKPDWDKVGCSILDALREISLQKDNRDDVKKTLLCAVWLKLLSAEAEEDIEVTWRESSVFALQNGLPDLNRVVFLELVRSTTSINHFTRLLLCLPPSLLCAELQKFVQHISSSPVREEDLHFFLGVWQELWRIEDVQSDSTEEMFAREVSRLSSNALQQPAKRIKLDTPDCPDILYILFHALRDLKDQITAAELGFRALSISLNALYTSFLIDAEAGISTKEKLEILTQMATIRERNNEKLSPKMVADSLKDLKATQVPSKFKPLQLNLGQVLAIIAEVTKGWFNNGLLKVEDRSNPSYSMFTLKLSLQNVFVALDETSETIDYTFLKNLFDSLDFSKVDASPDFAAKITMTVISHKMDDYLNFALLFAGEKSWAACDESYIDFLEKNQSAFRDHEAVVQLAQSIVGKFNSGSVDVGHYRKLMKVTADIFSALNVNDKNKALAAVMDISTRGFFGSNTPPTVTTSFEQELNMAFNCIIQGGGGTSVCSNLNTAASLVARVAFQNPEAAVKAMCNSAISNKGAFTIMAKILQLLLGLSGRLNESARDTGGKGLLCKCVKGIMKAKQMSQDEKEQLVKFLCLLMQPAEGAEGEGRGQSFILPQMVIYAFVLPNLALGCVDLEMSLQLLHRALCMPRQEGAPHWVMLCSPFPLLFVLAQLHNHTLSRRGGQTSDRTSILSMETRELLVTVLVALGQVVGAEVMADSDSWSRALFWLYNKTEELDWTVRFLLKPVWGEHFKNEVPASLLAVCDLPEQEWSGVDLPQYGPGTGLVAWIECCCISDTLQSTMLSCLSLDQRKPDHVNMFSKGLLVALTQALPCCSLSQWSHLLRALRSLIDSGRLHVPFSLEYCDFLPLLDLRRFACELRLSVLLLRVFQLLCGSSCAHWLSRDGWGHVGTLYSHAVREMIGTLKAKLPLTLTTKDSLAEDSMINHSEAVEEKESVPSQRCCLYSARSTVMFNTSR</sequence>
<dbReference type="AlphaFoldDB" id="A0A8C6WLB7"/>
<dbReference type="GO" id="GO:0006364">
    <property type="term" value="P:rRNA processing"/>
    <property type="evidence" value="ECO:0007669"/>
    <property type="project" value="InterPro"/>
</dbReference>
<evidence type="ECO:0000313" key="2">
    <source>
        <dbReference type="Proteomes" id="UP000694523"/>
    </source>
</evidence>
<dbReference type="InterPro" id="IPR033265">
    <property type="entry name" value="GEMIN4"/>
</dbReference>
<keyword evidence="2" id="KW-1185">Reference proteome</keyword>
<dbReference type="Ensembl" id="ENSNMLT00000017244.1">
    <property type="protein sequence ID" value="ENSNMLP00000015352.1"/>
    <property type="gene ID" value="ENSNMLG00000010177.1"/>
</dbReference>
<dbReference type="GO" id="GO:0000387">
    <property type="term" value="P:spliceosomal snRNP assembly"/>
    <property type="evidence" value="ECO:0007669"/>
    <property type="project" value="InterPro"/>
</dbReference>
<dbReference type="PANTHER" id="PTHR15571">
    <property type="entry name" value="GEM-ASSOCIATED PROTEIN 4"/>
    <property type="match status" value="1"/>
</dbReference>
<reference evidence="1" key="1">
    <citation type="submission" date="2025-08" db="UniProtKB">
        <authorList>
            <consortium name="Ensembl"/>
        </authorList>
    </citation>
    <scope>IDENTIFICATION</scope>
</reference>
<dbReference type="PANTHER" id="PTHR15571:SF2">
    <property type="entry name" value="GEM-ASSOCIATED PROTEIN 4"/>
    <property type="match status" value="1"/>
</dbReference>
<organism evidence="1 2">
    <name type="scientific">Neogobius melanostomus</name>
    <name type="common">round goby</name>
    <dbReference type="NCBI Taxonomy" id="47308"/>
    <lineage>
        <taxon>Eukaryota</taxon>
        <taxon>Metazoa</taxon>
        <taxon>Chordata</taxon>
        <taxon>Craniata</taxon>
        <taxon>Vertebrata</taxon>
        <taxon>Euteleostomi</taxon>
        <taxon>Actinopterygii</taxon>
        <taxon>Neopterygii</taxon>
        <taxon>Teleostei</taxon>
        <taxon>Neoteleostei</taxon>
        <taxon>Acanthomorphata</taxon>
        <taxon>Gobiaria</taxon>
        <taxon>Gobiiformes</taxon>
        <taxon>Gobioidei</taxon>
        <taxon>Gobiidae</taxon>
        <taxon>Benthophilinae</taxon>
        <taxon>Neogobiini</taxon>
        <taxon>Neogobius</taxon>
    </lineage>
</organism>
<protein>
    <recommendedName>
        <fullName evidence="3">Gem-associated protein 4</fullName>
    </recommendedName>
</protein>
<reference evidence="1" key="2">
    <citation type="submission" date="2025-09" db="UniProtKB">
        <authorList>
            <consortium name="Ensembl"/>
        </authorList>
    </citation>
    <scope>IDENTIFICATION</scope>
</reference>